<proteinExistence type="predicted"/>
<accession>A0AAW0MJ62</accession>
<organism evidence="2 3">
    <name type="scientific">Mugilogobius chulae</name>
    <name type="common">yellowstripe goby</name>
    <dbReference type="NCBI Taxonomy" id="88201"/>
    <lineage>
        <taxon>Eukaryota</taxon>
        <taxon>Metazoa</taxon>
        <taxon>Chordata</taxon>
        <taxon>Craniata</taxon>
        <taxon>Vertebrata</taxon>
        <taxon>Euteleostomi</taxon>
        <taxon>Actinopterygii</taxon>
        <taxon>Neopterygii</taxon>
        <taxon>Teleostei</taxon>
        <taxon>Neoteleostei</taxon>
        <taxon>Acanthomorphata</taxon>
        <taxon>Gobiaria</taxon>
        <taxon>Gobiiformes</taxon>
        <taxon>Gobioidei</taxon>
        <taxon>Gobiidae</taxon>
        <taxon>Gobionellinae</taxon>
        <taxon>Mugilogobius</taxon>
    </lineage>
</organism>
<dbReference type="Proteomes" id="UP001460270">
    <property type="component" value="Unassembled WGS sequence"/>
</dbReference>
<gene>
    <name evidence="2" type="ORF">WMY93_032638</name>
</gene>
<dbReference type="AlphaFoldDB" id="A0AAW0MJ62"/>
<evidence type="ECO:0000256" key="1">
    <source>
        <dbReference type="SAM" id="MobiDB-lite"/>
    </source>
</evidence>
<feature type="region of interest" description="Disordered" evidence="1">
    <location>
        <begin position="168"/>
        <end position="193"/>
    </location>
</feature>
<dbReference type="EMBL" id="JBBPFD010000056">
    <property type="protein sequence ID" value="KAK7880724.1"/>
    <property type="molecule type" value="Genomic_DNA"/>
</dbReference>
<keyword evidence="3" id="KW-1185">Reference proteome</keyword>
<sequence>MDVAEFAFFRRSSRFKFSDLAASIVGKELVLVNSWLLTERKFDVSQSLSRDERDDGEALADILWAGILERRRKRRLVYRSFGFWRDILRRDADWARNRKRLGEGGSGEEEGGRGVEGRGGGGGKDGRITVEYSGEMVGAALTERKLSVGTGSGGGVGGAGCCLIDVSEAQEEREDEEEKELSRDVVLSGGLGF</sequence>
<evidence type="ECO:0000313" key="2">
    <source>
        <dbReference type="EMBL" id="KAK7880724.1"/>
    </source>
</evidence>
<feature type="compositionally biased region" description="Acidic residues" evidence="1">
    <location>
        <begin position="168"/>
        <end position="179"/>
    </location>
</feature>
<protein>
    <submittedName>
        <fullName evidence="2">Uncharacterized protein</fullName>
    </submittedName>
</protein>
<comment type="caution">
    <text evidence="2">The sequence shown here is derived from an EMBL/GenBank/DDBJ whole genome shotgun (WGS) entry which is preliminary data.</text>
</comment>
<evidence type="ECO:0000313" key="3">
    <source>
        <dbReference type="Proteomes" id="UP001460270"/>
    </source>
</evidence>
<name>A0AAW0MJ62_9GOBI</name>
<reference evidence="3" key="1">
    <citation type="submission" date="2024-04" db="EMBL/GenBank/DDBJ databases">
        <title>Salinicola lusitanus LLJ914,a marine bacterium isolated from the Okinawa Trough.</title>
        <authorList>
            <person name="Li J."/>
        </authorList>
    </citation>
    <scope>NUCLEOTIDE SEQUENCE [LARGE SCALE GENOMIC DNA]</scope>
</reference>
<feature type="region of interest" description="Disordered" evidence="1">
    <location>
        <begin position="99"/>
        <end position="127"/>
    </location>
</feature>